<gene>
    <name evidence="2" type="ORF">ENX03_00090</name>
</gene>
<evidence type="ECO:0000256" key="1">
    <source>
        <dbReference type="SAM" id="MobiDB-lite"/>
    </source>
</evidence>
<organism evidence="2">
    <name type="scientific">Leptospirillum ferriphilum</name>
    <dbReference type="NCBI Taxonomy" id="178606"/>
    <lineage>
        <taxon>Bacteria</taxon>
        <taxon>Pseudomonadati</taxon>
        <taxon>Nitrospirota</taxon>
        <taxon>Nitrospiria</taxon>
        <taxon>Nitrospirales</taxon>
        <taxon>Nitrospiraceae</taxon>
        <taxon>Leptospirillum</taxon>
    </lineage>
</organism>
<sequence length="59" mass="6538">MYLSPATFSPLRLPDRLESGRPGPRRRGNAVILLLCGGDKSTQDRDISRAKELAQNLET</sequence>
<name>A0A7C3LQU5_9BACT</name>
<feature type="region of interest" description="Disordered" evidence="1">
    <location>
        <begin position="1"/>
        <end position="26"/>
    </location>
</feature>
<evidence type="ECO:0008006" key="3">
    <source>
        <dbReference type="Google" id="ProtNLM"/>
    </source>
</evidence>
<comment type="caution">
    <text evidence="2">The sequence shown here is derived from an EMBL/GenBank/DDBJ whole genome shotgun (WGS) entry which is preliminary data.</text>
</comment>
<dbReference type="AlphaFoldDB" id="A0A7C3LQU5"/>
<accession>A0A7C3LQU5</accession>
<reference evidence="2" key="1">
    <citation type="journal article" date="2020" name="mSystems">
        <title>Genome- and Community-Level Interaction Insights into Carbon Utilization and Element Cycling Functions of Hydrothermarchaeota in Hydrothermal Sediment.</title>
        <authorList>
            <person name="Zhou Z."/>
            <person name="Liu Y."/>
            <person name="Xu W."/>
            <person name="Pan J."/>
            <person name="Luo Z.H."/>
            <person name="Li M."/>
        </authorList>
    </citation>
    <scope>NUCLEOTIDE SEQUENCE [LARGE SCALE GENOMIC DNA]</scope>
    <source>
        <strain evidence="2">SpSt-902</strain>
    </source>
</reference>
<protein>
    <recommendedName>
        <fullName evidence="3">Addiction module killer protein</fullName>
    </recommendedName>
</protein>
<dbReference type="EMBL" id="DTMM01000002">
    <property type="protein sequence ID" value="HFT92342.1"/>
    <property type="molecule type" value="Genomic_DNA"/>
</dbReference>
<proteinExistence type="predicted"/>
<evidence type="ECO:0000313" key="2">
    <source>
        <dbReference type="EMBL" id="HFT92342.1"/>
    </source>
</evidence>